<dbReference type="InterPro" id="IPR031176">
    <property type="entry name" value="ELL/occludin"/>
</dbReference>
<dbReference type="InterPro" id="IPR010844">
    <property type="entry name" value="Occludin_ELL"/>
</dbReference>
<dbReference type="GO" id="GO:0031410">
    <property type="term" value="C:cytoplasmic vesicle"/>
    <property type="evidence" value="ECO:0007669"/>
    <property type="project" value="TreeGrafter"/>
</dbReference>
<dbReference type="GO" id="GO:0070830">
    <property type="term" value="P:bicellular tight junction assembly"/>
    <property type="evidence" value="ECO:0007669"/>
    <property type="project" value="TreeGrafter"/>
</dbReference>
<dbReference type="PANTHER" id="PTHR23288">
    <property type="entry name" value="OCCLUDIN AND RNA POLYMERASE II ELONGATION FACTOR ELL"/>
    <property type="match status" value="1"/>
</dbReference>
<comment type="similarity">
    <text evidence="1 2">Belongs to the ELL/occludin family.</text>
</comment>
<evidence type="ECO:0000313" key="5">
    <source>
        <dbReference type="Proteomes" id="UP001295444"/>
    </source>
</evidence>
<sequence>RMERPRRIVFQDEVEKLRDNKRGVTNTIHFSDKGSETGALNYSVPIGHRPKPHVVPDYVLKYPGIRNAEERENYKAVFNDQYAEYKELYGEVKTALLKFKELDNMMNKLTSGPQSSK</sequence>
<dbReference type="Pfam" id="PF07303">
    <property type="entry name" value="Occludin_ELL"/>
    <property type="match status" value="1"/>
</dbReference>
<dbReference type="SUPFAM" id="SSF144292">
    <property type="entry name" value="occludin/ELL-like"/>
    <property type="match status" value="1"/>
</dbReference>
<feature type="non-terminal residue" evidence="4">
    <location>
        <position position="117"/>
    </location>
</feature>
<dbReference type="PANTHER" id="PTHR23288:SF41">
    <property type="entry name" value="OCCLUDIN_ELL DOMAIN-CONTAINING PROTEIN 1 ISOFORM X1"/>
    <property type="match status" value="1"/>
</dbReference>
<evidence type="ECO:0000256" key="1">
    <source>
        <dbReference type="ARBA" id="ARBA00009171"/>
    </source>
</evidence>
<feature type="domain" description="OCEL" evidence="3">
    <location>
        <begin position="56"/>
        <end position="117"/>
    </location>
</feature>
<evidence type="ECO:0000313" key="4">
    <source>
        <dbReference type="EMBL" id="CAH2330103.1"/>
    </source>
</evidence>
<reference evidence="4" key="1">
    <citation type="submission" date="2022-03" db="EMBL/GenBank/DDBJ databases">
        <authorList>
            <person name="Alioto T."/>
            <person name="Alioto T."/>
            <person name="Gomez Garrido J."/>
        </authorList>
    </citation>
    <scope>NUCLEOTIDE SEQUENCE</scope>
</reference>
<dbReference type="EMBL" id="CAKOES020000245">
    <property type="protein sequence ID" value="CAH2330103.1"/>
    <property type="molecule type" value="Genomic_DNA"/>
</dbReference>
<keyword evidence="5" id="KW-1185">Reference proteome</keyword>
<feature type="non-terminal residue" evidence="4">
    <location>
        <position position="1"/>
    </location>
</feature>
<evidence type="ECO:0000259" key="3">
    <source>
        <dbReference type="PROSITE" id="PS51980"/>
    </source>
</evidence>
<name>A0AAD1TMU5_PELCU</name>
<accession>A0AAD1TMU5</accession>
<dbReference type="GO" id="GO:0016324">
    <property type="term" value="C:apical plasma membrane"/>
    <property type="evidence" value="ECO:0007669"/>
    <property type="project" value="TreeGrafter"/>
</dbReference>
<dbReference type="PROSITE" id="PS51980">
    <property type="entry name" value="OCEL"/>
    <property type="match status" value="1"/>
</dbReference>
<dbReference type="Gene3D" id="6.10.140.340">
    <property type="match status" value="1"/>
</dbReference>
<evidence type="ECO:0000256" key="2">
    <source>
        <dbReference type="PROSITE-ProRule" id="PRU01324"/>
    </source>
</evidence>
<gene>
    <name evidence="4" type="ORF">PECUL_23A062627</name>
</gene>
<dbReference type="Proteomes" id="UP001295444">
    <property type="component" value="Unassembled WGS sequence"/>
</dbReference>
<dbReference type="AlphaFoldDB" id="A0AAD1TMU5"/>
<dbReference type="GO" id="GO:0005923">
    <property type="term" value="C:bicellular tight junction"/>
    <property type="evidence" value="ECO:0007669"/>
    <property type="project" value="TreeGrafter"/>
</dbReference>
<proteinExistence type="inferred from homology"/>
<organism evidence="4 5">
    <name type="scientific">Pelobates cultripes</name>
    <name type="common">Western spadefoot toad</name>
    <dbReference type="NCBI Taxonomy" id="61616"/>
    <lineage>
        <taxon>Eukaryota</taxon>
        <taxon>Metazoa</taxon>
        <taxon>Chordata</taxon>
        <taxon>Craniata</taxon>
        <taxon>Vertebrata</taxon>
        <taxon>Euteleostomi</taxon>
        <taxon>Amphibia</taxon>
        <taxon>Batrachia</taxon>
        <taxon>Anura</taxon>
        <taxon>Pelobatoidea</taxon>
        <taxon>Pelobatidae</taxon>
        <taxon>Pelobates</taxon>
    </lineage>
</organism>
<protein>
    <submittedName>
        <fullName evidence="4">Occludin ELL domain-containing 1</fullName>
    </submittedName>
</protein>
<comment type="caution">
    <text evidence="4">The sequence shown here is derived from an EMBL/GenBank/DDBJ whole genome shotgun (WGS) entry which is preliminary data.</text>
</comment>